<sequence>MATRMLPRARRRPGLGLVPAAGRPLELRLERDDLRAPGTPSRGGPGPADPAGSRRPDATTRLAVPADLHPGLGRDAVGLPARFGFKVLSRLPANGCVYADSDWWWWLVPAGSDLDLTWPLPSCYAPGAEIPDRRPRLIHHPDGTSPYTPPIPLYLLTCQLTGIAPSWSGPPVRSAL</sequence>
<reference evidence="2 5" key="1">
    <citation type="journal article" date="2014" name="Int. J. Syst. Evol. Microbiol.">
        <title>Complete genome sequence of Corynebacterium casei LMG S-19264T (=DSM 44701T), isolated from a smear-ripened cheese.</title>
        <authorList>
            <consortium name="US DOE Joint Genome Institute (JGI-PGF)"/>
            <person name="Walter F."/>
            <person name="Albersmeier A."/>
            <person name="Kalinowski J."/>
            <person name="Ruckert C."/>
        </authorList>
    </citation>
    <scope>NUCLEOTIDE SEQUENCE [LARGE SCALE GENOMIC DNA]</scope>
    <source>
        <strain evidence="2 5">JCM 4205</strain>
    </source>
</reference>
<evidence type="ECO:0000313" key="4">
    <source>
        <dbReference type="Proteomes" id="UP000326029"/>
    </source>
</evidence>
<dbReference type="RefSeq" id="WP_104860356.1">
    <property type="nucleotide sequence ID" value="NZ_BMSJ01000002.1"/>
</dbReference>
<dbReference type="EMBL" id="CP023693">
    <property type="protein sequence ID" value="QEV35632.1"/>
    <property type="molecule type" value="Genomic_DNA"/>
</dbReference>
<evidence type="ECO:0000256" key="1">
    <source>
        <dbReference type="SAM" id="MobiDB-lite"/>
    </source>
</evidence>
<protein>
    <submittedName>
        <fullName evidence="2">Uncharacterized protein</fullName>
    </submittedName>
</protein>
<name>A0AAV4KGJ2_9ACTN</name>
<dbReference type="AlphaFoldDB" id="A0AAV4KGJ2"/>
<organism evidence="2 5">
    <name type="scientific">Streptomyces cinereoruber</name>
    <dbReference type="NCBI Taxonomy" id="67260"/>
    <lineage>
        <taxon>Bacteria</taxon>
        <taxon>Bacillati</taxon>
        <taxon>Actinomycetota</taxon>
        <taxon>Actinomycetes</taxon>
        <taxon>Kitasatosporales</taxon>
        <taxon>Streptomycetaceae</taxon>
        <taxon>Streptomyces</taxon>
    </lineage>
</organism>
<evidence type="ECO:0000313" key="3">
    <source>
        <dbReference type="EMBL" id="QEV35632.1"/>
    </source>
</evidence>
<dbReference type="Proteomes" id="UP000326029">
    <property type="component" value="Chromosome"/>
</dbReference>
<feature type="compositionally biased region" description="Basic and acidic residues" evidence="1">
    <location>
        <begin position="25"/>
        <end position="35"/>
    </location>
</feature>
<dbReference type="GeneID" id="95457708"/>
<reference evidence="3 4" key="2">
    <citation type="submission" date="2017-09" db="EMBL/GenBank/DDBJ databases">
        <authorList>
            <person name="Lee N."/>
            <person name="Cho B.-K."/>
        </authorList>
    </citation>
    <scope>NUCLEOTIDE SEQUENCE [LARGE SCALE GENOMIC DNA]</scope>
    <source>
        <strain evidence="3 4">ATCC 19740</strain>
    </source>
</reference>
<evidence type="ECO:0000313" key="5">
    <source>
        <dbReference type="Proteomes" id="UP000642014"/>
    </source>
</evidence>
<dbReference type="EMBL" id="BMSJ01000002">
    <property type="protein sequence ID" value="GGR15977.1"/>
    <property type="molecule type" value="Genomic_DNA"/>
</dbReference>
<keyword evidence="4" id="KW-1185">Reference proteome</keyword>
<reference evidence="2" key="3">
    <citation type="submission" date="2023-08" db="EMBL/GenBank/DDBJ databases">
        <authorList>
            <person name="Sun Q."/>
            <person name="Ohkuma M."/>
        </authorList>
    </citation>
    <scope>NUCLEOTIDE SEQUENCE</scope>
    <source>
        <strain evidence="2">JCM 4205</strain>
    </source>
</reference>
<evidence type="ECO:0000313" key="2">
    <source>
        <dbReference type="EMBL" id="GGR15977.1"/>
    </source>
</evidence>
<gene>
    <name evidence="3" type="ORF">CP977_28500</name>
    <name evidence="2" type="ORF">GCM10010497_17850</name>
</gene>
<proteinExistence type="predicted"/>
<feature type="region of interest" description="Disordered" evidence="1">
    <location>
        <begin position="1"/>
        <end position="57"/>
    </location>
</feature>
<dbReference type="Proteomes" id="UP000642014">
    <property type="component" value="Unassembled WGS sequence"/>
</dbReference>
<accession>A0AAV4KGJ2</accession>